<sequence length="211" mass="23910">MDKLDFRRLRVSIEVDGVMQNFEGMHINVSGEKTANATENSCTIEIFNLARDTRNYLLTETSPFNQNRTRKRVIVEAGRESSGLTQVFMGDITAATPSQPPDIGLKLEARTGSYIKGNLVARSGEPQQLLSEISKIISDDAEVSLEFEATDRKISNYAFTGGALKQVNELAELGMINSFIDDDVLVVKDMEQPRLQRRRFFKQRNWHDRYS</sequence>
<dbReference type="PATRIC" id="fig|1094558.3.peg.1793"/>
<dbReference type="eggNOG" id="ENOG502Z9CK">
    <property type="taxonomic scope" value="Bacteria"/>
</dbReference>
<dbReference type="RefSeq" id="WP_008040227.1">
    <property type="nucleotide sequence ID" value="NZ_JH725147.1"/>
</dbReference>
<dbReference type="STRING" id="1094558.ME5_01670"/>
<dbReference type="Pfam" id="PF22759">
    <property type="entry name" value="E217_GP41"/>
    <property type="match status" value="1"/>
</dbReference>
<dbReference type="InterPro" id="IPR054496">
    <property type="entry name" value="E217_GP41"/>
</dbReference>
<gene>
    <name evidence="1" type="ORF">ME5_01670</name>
</gene>
<proteinExistence type="predicted"/>
<evidence type="ECO:0000313" key="1">
    <source>
        <dbReference type="EMBL" id="EJF89119.1"/>
    </source>
</evidence>
<dbReference type="EMBL" id="AIMB01000008">
    <property type="protein sequence ID" value="EJF89119.1"/>
    <property type="molecule type" value="Genomic_DNA"/>
</dbReference>
<evidence type="ECO:0000313" key="2">
    <source>
        <dbReference type="Proteomes" id="UP000008952"/>
    </source>
</evidence>
<keyword evidence="2" id="KW-1185">Reference proteome</keyword>
<name>J0R0S0_9HYPH</name>
<accession>J0R0S0</accession>
<reference evidence="1 2" key="1">
    <citation type="submission" date="2012-03" db="EMBL/GenBank/DDBJ databases">
        <title>The Genome Sequence of Bartonella tamiae Th239.</title>
        <authorList>
            <consortium name="The Broad Institute Genome Sequencing Platform"/>
            <consortium name="The Broad Institute Genome Sequencing Center for Infectious Disease"/>
            <person name="Feldgarden M."/>
            <person name="Kirby J."/>
            <person name="Kosoy M."/>
            <person name="Birtles R."/>
            <person name="Probert W.S."/>
            <person name="Chiaraviglio L."/>
            <person name="Young S.K."/>
            <person name="Zeng Q."/>
            <person name="Gargeya S."/>
            <person name="Fitzgerald M."/>
            <person name="Haas B."/>
            <person name="Abouelleil A."/>
            <person name="Alvarado L."/>
            <person name="Arachchi H.M."/>
            <person name="Berlin A."/>
            <person name="Chapman S.B."/>
            <person name="Gearin G."/>
            <person name="Goldberg J."/>
            <person name="Griggs A."/>
            <person name="Gujja S."/>
            <person name="Hansen M."/>
            <person name="Heiman D."/>
            <person name="Howarth C."/>
            <person name="Larimer J."/>
            <person name="Lui A."/>
            <person name="MacDonald P.J.P."/>
            <person name="McCowen C."/>
            <person name="Montmayeur A."/>
            <person name="Murphy C."/>
            <person name="Neiman D."/>
            <person name="Pearson M."/>
            <person name="Priest M."/>
            <person name="Roberts A."/>
            <person name="Saif S."/>
            <person name="Shea T."/>
            <person name="Sisk P."/>
            <person name="Stolte C."/>
            <person name="Sykes S."/>
            <person name="Wortman J."/>
            <person name="Nusbaum C."/>
            <person name="Birren B."/>
        </authorList>
    </citation>
    <scope>NUCLEOTIDE SEQUENCE [LARGE SCALE GENOMIC DNA]</scope>
    <source>
        <strain evidence="1 2">Th239</strain>
    </source>
</reference>
<dbReference type="Proteomes" id="UP000008952">
    <property type="component" value="Unassembled WGS sequence"/>
</dbReference>
<dbReference type="AlphaFoldDB" id="J0R0S0"/>
<dbReference type="OrthoDB" id="6623306at2"/>
<protein>
    <submittedName>
        <fullName evidence="1">Uncharacterized protein</fullName>
    </submittedName>
</protein>
<organism evidence="1 2">
    <name type="scientific">Bartonella tamiae Th239</name>
    <dbReference type="NCBI Taxonomy" id="1094558"/>
    <lineage>
        <taxon>Bacteria</taxon>
        <taxon>Pseudomonadati</taxon>
        <taxon>Pseudomonadota</taxon>
        <taxon>Alphaproteobacteria</taxon>
        <taxon>Hyphomicrobiales</taxon>
        <taxon>Bartonellaceae</taxon>
        <taxon>Bartonella</taxon>
    </lineage>
</organism>
<dbReference type="HOGENOM" id="CLU_089971_0_0_5"/>
<comment type="caution">
    <text evidence="1">The sequence shown here is derived from an EMBL/GenBank/DDBJ whole genome shotgun (WGS) entry which is preliminary data.</text>
</comment>